<organism evidence="14 15">
    <name type="scientific">Candida maltosa (strain Xu316)</name>
    <name type="common">Yeast</name>
    <dbReference type="NCBI Taxonomy" id="1245528"/>
    <lineage>
        <taxon>Eukaryota</taxon>
        <taxon>Fungi</taxon>
        <taxon>Dikarya</taxon>
        <taxon>Ascomycota</taxon>
        <taxon>Saccharomycotina</taxon>
        <taxon>Pichiomycetes</taxon>
        <taxon>Debaryomycetaceae</taxon>
        <taxon>Candida/Lodderomyces clade</taxon>
        <taxon>Candida</taxon>
    </lineage>
</organism>
<dbReference type="Gene3D" id="3.30.70.270">
    <property type="match status" value="2"/>
</dbReference>
<dbReference type="Pfam" id="PF00665">
    <property type="entry name" value="rve"/>
    <property type="match status" value="1"/>
</dbReference>
<proteinExistence type="predicted"/>
<evidence type="ECO:0000256" key="10">
    <source>
        <dbReference type="SAM" id="Coils"/>
    </source>
</evidence>
<evidence type="ECO:0000256" key="7">
    <source>
        <dbReference type="ARBA" id="ARBA00023268"/>
    </source>
</evidence>
<dbReference type="InterPro" id="IPR036397">
    <property type="entry name" value="RNaseH_sf"/>
</dbReference>
<dbReference type="Pfam" id="PF00078">
    <property type="entry name" value="RVT_1"/>
    <property type="match status" value="1"/>
</dbReference>
<comment type="function">
    <text evidence="8">Reverse transcriptase/ribonuclease H (RT) is a multifunctional enzyme that catalyzes the conversion of the retro-elements RNA genome into dsDNA within the VLP. The enzyme displays a DNA polymerase activity that can copy either DNA or RNA templates, and a ribonuclease H (RNase H) activity that cleaves the RNA strand of RNA-DNA heteroduplexes during plus-strand synthesis and hydrolyzes RNA primers. The conversion leads to a linear dsDNA copy of the retrotransposon that includes long terminal repeats (LTRs) at both ends.</text>
</comment>
<comment type="caution">
    <text evidence="14">The sequence shown here is derived from an EMBL/GenBank/DDBJ whole genome shotgun (WGS) entry which is preliminary data.</text>
</comment>
<dbReference type="SUPFAM" id="SSF53098">
    <property type="entry name" value="Ribonuclease H-like"/>
    <property type="match status" value="1"/>
</dbReference>
<gene>
    <name evidence="14" type="ORF">G210_5239</name>
</gene>
<reference evidence="14 15" key="1">
    <citation type="submission" date="2013-02" db="EMBL/GenBank/DDBJ databases">
        <title>Genome sequence of Candida maltosa Xu316, a potential industrial strain for xylitol and ethanol production.</title>
        <authorList>
            <person name="Yu J."/>
            <person name="Wang Q."/>
            <person name="Geng X."/>
            <person name="Bao W."/>
            <person name="He P."/>
            <person name="Cai J."/>
        </authorList>
    </citation>
    <scope>NUCLEOTIDE SEQUENCE [LARGE SCALE GENOMIC DNA]</scope>
    <source>
        <strain evidence="15">Xu316</strain>
    </source>
</reference>
<sequence length="1498" mass="170944">MPPNKNNPKTEPTTGNQSNPDEFRANVLQAFEHPSMVEYLTRIIQQAIRPAIQEAEADTVNYVASVEEQSKQEILDDVHQITQDIANKEMNLESREKALEAKEEELEAKTATLEQVEKQFQQETMQFAASKNAEMAQMQEQIAVLTQQLNDVQATQANQPNQVVTVQRPVRLERDVNFLIKTYMPSFIILPEKAPQLAAGVINQSPRYVPELIINGSDDLGKLSKLSSLERHFSGTNVPYIRWGELIAPYLNFDLKTAYLNAERVRPGGGKLTWREVVELIAASGNLVLEDMAKIERFCNLQPKPDQLVKDYLNEAEARSQDFSNFSNKHILVRSRVYHCLGTYFRHIIQSYDLILCNKLEDFFKELHSIFSNLRFPSVLSGDQSAVNVSQIGSQSTGPPVRNQFQYRSSNNNSSFNQNSNNFNRWNSSNPPSNNTNYNNGNNNYHNGNNNYHNGNSNYNNGNNNNRFKGNQWRRRKIFRNFSKNGRVTRRINVIRFENDDGDEFEFAEDCLEQFPDAKIDQLQHSITATTASNIQHSIHQSAEVLLPPPFSIPISFLILPHLQQIIIGKPTLRTWNYALSDDTETITINNQVIEIESVATVPFNSIKLDLESLRQKLRDEIFHQYTELFDTTPRSAAQRIFQYDLITTSEVPIRCRAYPAGPEEKKAIEAFITEKLKAGVLVENVKDPWYCPIFAVRQKDLYRIVNDLRKLNAVTVLDVAYLSTFKDLMVMLAKSRYYTVFDLKSAFHQIGLTPRSIQKMGIISHLGIHNFTSLPFGAKCAPYILAKFLQGIFGSMENLFIYMDDILIMTSTLESHIQLVHKVCHLLNSNHLQANIKKVQLLQEQITFLGYQISHDKIQPTADKLKAIQSWSLPETTTEIRSFVNFVNYFHLLIPNVSRLTSKLTALTAGEGKRIPINHTEESRAAFETLKHQLINIPYVHHYDPSQPVHILVDTSDQAVGAIITQQRMVDGQDILVPICYVSYSLNEVQRRYSSMEKESLGMLIVIRKYEYLLGTQANIYSDHQSLSILQSRTVKPPLRISRFLDVLGCYSPLVYYLPGKNNFLADILSRHQTKNINDQVDEASLLGDEVVPIENIRSSSINSIALDNLNESNLQQIKDHLMSIPPPVVNHVNEDPDDESPIVNEFSDTLPVSYFAVLEDRLFVTLNNNKVVPVVSREEFLDEATKIHQSFHASIRVINYIAIQKIWHPDHLLLCTEVVRNCNTCTIHGSFREIARELVSLEPTTAFHRWAFDYTHAGAESHGYRNILVAVEYVTSLTYAIAVKNADTKSFLSLLTLIIQAHDVPKQIITDNGSPFVSEDAKKFLQEWKITPTTASNYHPMSNGKVEKTNHLLKNIIKGLTNKTWQDWYTLLPKAVNILNNTPSMFGKSPYFLAYGKDATINSPIEIHDLEDISVIPTIASSDTSEESVNQLNMIQDDVNLRLHDLDLLMQDREEHNNLKKRRDAMRNLLLEPYGTPAVYSKGQWVYRQKTEKKET</sequence>
<dbReference type="EMBL" id="AOGT01002940">
    <property type="protein sequence ID" value="EMG45183.1"/>
    <property type="molecule type" value="Genomic_DNA"/>
</dbReference>
<dbReference type="Gene3D" id="3.10.10.10">
    <property type="entry name" value="HIV Type 1 Reverse Transcriptase, subunit A, domain 1"/>
    <property type="match status" value="1"/>
</dbReference>
<feature type="coiled-coil region" evidence="10">
    <location>
        <begin position="85"/>
        <end position="155"/>
    </location>
</feature>
<feature type="region of interest" description="Disordered" evidence="11">
    <location>
        <begin position="1"/>
        <end position="21"/>
    </location>
</feature>
<dbReference type="CDD" id="cd01647">
    <property type="entry name" value="RT_LTR"/>
    <property type="match status" value="1"/>
</dbReference>
<dbReference type="GO" id="GO:0015074">
    <property type="term" value="P:DNA integration"/>
    <property type="evidence" value="ECO:0007669"/>
    <property type="project" value="InterPro"/>
</dbReference>
<dbReference type="eggNOG" id="KOG0017">
    <property type="taxonomic scope" value="Eukaryota"/>
</dbReference>
<evidence type="ECO:0000313" key="14">
    <source>
        <dbReference type="EMBL" id="EMG45183.1"/>
    </source>
</evidence>
<evidence type="ECO:0000256" key="5">
    <source>
        <dbReference type="ARBA" id="ARBA00022884"/>
    </source>
</evidence>
<evidence type="ECO:0000256" key="6">
    <source>
        <dbReference type="ARBA" id="ARBA00023242"/>
    </source>
</evidence>
<dbReference type="GO" id="GO:0005737">
    <property type="term" value="C:cytoplasm"/>
    <property type="evidence" value="ECO:0007669"/>
    <property type="project" value="UniProtKB-SubCell"/>
</dbReference>
<dbReference type="Proteomes" id="UP000011777">
    <property type="component" value="Unassembled WGS sequence"/>
</dbReference>
<dbReference type="CDD" id="cd09274">
    <property type="entry name" value="RNase_HI_RT_Ty3"/>
    <property type="match status" value="1"/>
</dbReference>
<feature type="domain" description="Reverse transcriptase" evidence="12">
    <location>
        <begin position="678"/>
        <end position="854"/>
    </location>
</feature>
<dbReference type="PANTHER" id="PTHR37984">
    <property type="entry name" value="PROTEIN CBG26694"/>
    <property type="match status" value="1"/>
</dbReference>
<keyword evidence="6" id="KW-0539">Nucleus</keyword>
<dbReference type="GO" id="GO:0004523">
    <property type="term" value="F:RNA-DNA hybrid ribonuclease activity"/>
    <property type="evidence" value="ECO:0007669"/>
    <property type="project" value="UniProtKB-EC"/>
</dbReference>
<name>M3IZZ4_CANMX</name>
<evidence type="ECO:0000256" key="9">
    <source>
        <dbReference type="ARBA" id="ARBA00025615"/>
    </source>
</evidence>
<dbReference type="GO" id="GO:0003723">
    <property type="term" value="F:RNA binding"/>
    <property type="evidence" value="ECO:0007669"/>
    <property type="project" value="UniProtKB-KW"/>
</dbReference>
<dbReference type="InterPro" id="IPR001584">
    <property type="entry name" value="Integrase_cat-core"/>
</dbReference>
<evidence type="ECO:0000259" key="12">
    <source>
        <dbReference type="PROSITE" id="PS50878"/>
    </source>
</evidence>
<feature type="non-terminal residue" evidence="14">
    <location>
        <position position="1"/>
    </location>
</feature>
<evidence type="ECO:0000256" key="8">
    <source>
        <dbReference type="ARBA" id="ARBA00025590"/>
    </source>
</evidence>
<dbReference type="InterPro" id="IPR050951">
    <property type="entry name" value="Retrovirus_Pol_polyprotein"/>
</dbReference>
<evidence type="ECO:0000259" key="13">
    <source>
        <dbReference type="PROSITE" id="PS50994"/>
    </source>
</evidence>
<comment type="function">
    <text evidence="9">Integrase (IN) targets the VLP to the nucleus, where a subparticle preintegration complex (PIC) containing at least integrase and the newly synthesized dsDNA copy of the retrotransposon must transit the nuclear membrane. Once in the nucleus, integrase performs the integration of the dsDNA into the host genome.</text>
</comment>
<keyword evidence="10" id="KW-0175">Coiled coil</keyword>
<dbReference type="InterPro" id="IPR041577">
    <property type="entry name" value="RT_RNaseH_2"/>
</dbReference>
<keyword evidence="5" id="KW-0694">RNA-binding</keyword>
<dbReference type="Pfam" id="PF17919">
    <property type="entry name" value="RT_RNaseH_2"/>
    <property type="match status" value="1"/>
</dbReference>
<dbReference type="PROSITE" id="PS50994">
    <property type="entry name" value="INTEGRASE"/>
    <property type="match status" value="1"/>
</dbReference>
<keyword evidence="15" id="KW-1185">Reference proteome</keyword>
<evidence type="ECO:0000256" key="2">
    <source>
        <dbReference type="ARBA" id="ARBA00004123"/>
    </source>
</evidence>
<keyword evidence="7" id="KW-0511">Multifunctional enzyme</keyword>
<evidence type="ECO:0000256" key="4">
    <source>
        <dbReference type="ARBA" id="ARBA00022490"/>
    </source>
</evidence>
<feature type="domain" description="Integrase catalytic" evidence="13">
    <location>
        <begin position="1241"/>
        <end position="1414"/>
    </location>
</feature>
<dbReference type="GO" id="GO:0005634">
    <property type="term" value="C:nucleus"/>
    <property type="evidence" value="ECO:0007669"/>
    <property type="project" value="UniProtKB-SubCell"/>
</dbReference>
<dbReference type="HOGENOM" id="CLU_238940_0_0_1"/>
<evidence type="ECO:0000313" key="15">
    <source>
        <dbReference type="Proteomes" id="UP000011777"/>
    </source>
</evidence>
<evidence type="ECO:0000256" key="1">
    <source>
        <dbReference type="ARBA" id="ARBA00000077"/>
    </source>
</evidence>
<feature type="compositionally biased region" description="Low complexity" evidence="11">
    <location>
        <begin position="1"/>
        <end position="16"/>
    </location>
</feature>
<dbReference type="InterPro" id="IPR043128">
    <property type="entry name" value="Rev_trsase/Diguanyl_cyclase"/>
</dbReference>
<dbReference type="OrthoDB" id="4096693at2759"/>
<feature type="compositionally biased region" description="Low complexity" evidence="11">
    <location>
        <begin position="402"/>
        <end position="469"/>
    </location>
</feature>
<dbReference type="Gene3D" id="3.30.420.10">
    <property type="entry name" value="Ribonuclease H-like superfamily/Ribonuclease H"/>
    <property type="match status" value="1"/>
</dbReference>
<feature type="region of interest" description="Disordered" evidence="11">
    <location>
        <begin position="390"/>
        <end position="469"/>
    </location>
</feature>
<dbReference type="PROSITE" id="PS50878">
    <property type="entry name" value="RT_POL"/>
    <property type="match status" value="1"/>
</dbReference>
<evidence type="ECO:0000256" key="11">
    <source>
        <dbReference type="SAM" id="MobiDB-lite"/>
    </source>
</evidence>
<dbReference type="SUPFAM" id="SSF56672">
    <property type="entry name" value="DNA/RNA polymerases"/>
    <property type="match status" value="1"/>
</dbReference>
<dbReference type="PANTHER" id="PTHR37984:SF5">
    <property type="entry name" value="PROTEIN NYNRIN-LIKE"/>
    <property type="match status" value="1"/>
</dbReference>
<dbReference type="InterPro" id="IPR043502">
    <property type="entry name" value="DNA/RNA_pol_sf"/>
</dbReference>
<dbReference type="STRING" id="1245528.M3IZZ4"/>
<comment type="subcellular location">
    <subcellularLocation>
        <location evidence="3">Cytoplasm</location>
    </subcellularLocation>
    <subcellularLocation>
        <location evidence="2">Nucleus</location>
    </subcellularLocation>
</comment>
<evidence type="ECO:0000256" key="3">
    <source>
        <dbReference type="ARBA" id="ARBA00004496"/>
    </source>
</evidence>
<comment type="catalytic activity">
    <reaction evidence="1">
        <text>Endonucleolytic cleavage to 5'-phosphomonoester.</text>
        <dbReference type="EC" id="3.1.26.4"/>
    </reaction>
</comment>
<keyword evidence="4" id="KW-0963">Cytoplasm</keyword>
<protein>
    <submittedName>
        <fullName evidence="14">Pol</fullName>
    </submittedName>
</protein>
<dbReference type="InterPro" id="IPR012337">
    <property type="entry name" value="RNaseH-like_sf"/>
</dbReference>
<accession>M3IZZ4</accession>
<dbReference type="InterPro" id="IPR000477">
    <property type="entry name" value="RT_dom"/>
</dbReference>